<keyword evidence="1" id="KW-0479">Metal-binding</keyword>
<dbReference type="PROSITE" id="PS00018">
    <property type="entry name" value="EF_HAND_1"/>
    <property type="match status" value="2"/>
</dbReference>
<dbReference type="PANTHER" id="PTHR10891">
    <property type="entry name" value="EF-HAND CALCIUM-BINDING DOMAIN CONTAINING PROTEIN"/>
    <property type="match status" value="1"/>
</dbReference>
<dbReference type="Pfam" id="PF13202">
    <property type="entry name" value="EF-hand_5"/>
    <property type="match status" value="2"/>
</dbReference>
<dbReference type="InterPro" id="IPR039647">
    <property type="entry name" value="EF_hand_pair_protein_CML-like"/>
</dbReference>
<evidence type="ECO:0000259" key="4">
    <source>
        <dbReference type="PROSITE" id="PS50222"/>
    </source>
</evidence>
<evidence type="ECO:0000256" key="3">
    <source>
        <dbReference type="SAM" id="SignalP"/>
    </source>
</evidence>
<evidence type="ECO:0000313" key="6">
    <source>
        <dbReference type="Proteomes" id="UP000519023"/>
    </source>
</evidence>
<dbReference type="InterPro" id="IPR011992">
    <property type="entry name" value="EF-hand-dom_pair"/>
</dbReference>
<dbReference type="RefSeq" id="WP_169572601.1">
    <property type="nucleotide sequence ID" value="NZ_JABBFV010000005.1"/>
</dbReference>
<dbReference type="InterPro" id="IPR018247">
    <property type="entry name" value="EF_Hand_1_Ca_BS"/>
</dbReference>
<dbReference type="AlphaFoldDB" id="A0A7X9WUX5"/>
<dbReference type="CDD" id="cd00051">
    <property type="entry name" value="EFh"/>
    <property type="match status" value="1"/>
</dbReference>
<dbReference type="Gene3D" id="1.10.238.10">
    <property type="entry name" value="EF-hand"/>
    <property type="match status" value="1"/>
</dbReference>
<dbReference type="Proteomes" id="UP000519023">
    <property type="component" value="Unassembled WGS sequence"/>
</dbReference>
<protein>
    <submittedName>
        <fullName evidence="5">EF-hand domain-containing protein</fullName>
    </submittedName>
</protein>
<dbReference type="SUPFAM" id="SSF47473">
    <property type="entry name" value="EF-hand"/>
    <property type="match status" value="1"/>
</dbReference>
<evidence type="ECO:0000256" key="2">
    <source>
        <dbReference type="ARBA" id="ARBA00022737"/>
    </source>
</evidence>
<feature type="domain" description="EF-hand" evidence="4">
    <location>
        <begin position="81"/>
        <end position="116"/>
    </location>
</feature>
<dbReference type="GO" id="GO:0005509">
    <property type="term" value="F:calcium ion binding"/>
    <property type="evidence" value="ECO:0007669"/>
    <property type="project" value="InterPro"/>
</dbReference>
<keyword evidence="3" id="KW-0732">Signal</keyword>
<proteinExistence type="predicted"/>
<feature type="chain" id="PRO_5031465341" evidence="3">
    <location>
        <begin position="21"/>
        <end position="145"/>
    </location>
</feature>
<dbReference type="Pfam" id="PF13499">
    <property type="entry name" value="EF-hand_7"/>
    <property type="match status" value="1"/>
</dbReference>
<reference evidence="5 6" key="1">
    <citation type="submission" date="2020-04" db="EMBL/GenBank/DDBJ databases">
        <title>Sphingobium sp. AR-3-1 isolated from Arctic soil.</title>
        <authorList>
            <person name="Dahal R.H."/>
            <person name="Chaudhary D.K."/>
        </authorList>
    </citation>
    <scope>NUCLEOTIDE SEQUENCE [LARGE SCALE GENOMIC DNA]</scope>
    <source>
        <strain evidence="5 6">AR-3-1</strain>
    </source>
</reference>
<dbReference type="EMBL" id="JABBFV010000005">
    <property type="protein sequence ID" value="NML10382.1"/>
    <property type="molecule type" value="Genomic_DNA"/>
</dbReference>
<accession>A0A7X9WUX5</accession>
<evidence type="ECO:0000256" key="1">
    <source>
        <dbReference type="ARBA" id="ARBA00022723"/>
    </source>
</evidence>
<name>A0A7X9WUX5_9SPHN</name>
<keyword evidence="2" id="KW-0677">Repeat</keyword>
<keyword evidence="6" id="KW-1185">Reference proteome</keyword>
<sequence length="145" mass="15286">MTRFFILIAATAAVATPACAQRFGGGDGAAALDKADANHDGIITRAEFSAARTARFDTMDRNHDGAISKADFARLAKFRPQAVDRLEAMIAQADANRDGRLTRAEMASAPAPIFERADSNNDGAIDSAELAAARTAMAQMRDGAN</sequence>
<dbReference type="PROSITE" id="PS50222">
    <property type="entry name" value="EF_HAND_2"/>
    <property type="match status" value="1"/>
</dbReference>
<comment type="caution">
    <text evidence="5">The sequence shown here is derived from an EMBL/GenBank/DDBJ whole genome shotgun (WGS) entry which is preliminary data.</text>
</comment>
<dbReference type="SMART" id="SM00054">
    <property type="entry name" value="EFh"/>
    <property type="match status" value="4"/>
</dbReference>
<evidence type="ECO:0000313" key="5">
    <source>
        <dbReference type="EMBL" id="NML10382.1"/>
    </source>
</evidence>
<dbReference type="InterPro" id="IPR002048">
    <property type="entry name" value="EF_hand_dom"/>
</dbReference>
<gene>
    <name evidence="5" type="ORF">HHL08_09500</name>
</gene>
<feature type="signal peptide" evidence="3">
    <location>
        <begin position="1"/>
        <end position="20"/>
    </location>
</feature>
<organism evidence="5 6">
    <name type="scientific">Sphingobium psychrophilum</name>
    <dbReference type="NCBI Taxonomy" id="2728834"/>
    <lineage>
        <taxon>Bacteria</taxon>
        <taxon>Pseudomonadati</taxon>
        <taxon>Pseudomonadota</taxon>
        <taxon>Alphaproteobacteria</taxon>
        <taxon>Sphingomonadales</taxon>
        <taxon>Sphingomonadaceae</taxon>
        <taxon>Sphingobium</taxon>
    </lineage>
</organism>